<accession>A0A927RA16</accession>
<dbReference type="GO" id="GO:0008477">
    <property type="term" value="F:purine nucleosidase activity"/>
    <property type="evidence" value="ECO:0007669"/>
    <property type="project" value="UniProtKB-EC"/>
</dbReference>
<dbReference type="SUPFAM" id="SSF53590">
    <property type="entry name" value="Nucleoside hydrolase"/>
    <property type="match status" value="1"/>
</dbReference>
<evidence type="ECO:0000256" key="1">
    <source>
        <dbReference type="ARBA" id="ARBA00022801"/>
    </source>
</evidence>
<dbReference type="EC" id="3.2.2.1" evidence="4"/>
<evidence type="ECO:0000313" key="4">
    <source>
        <dbReference type="EMBL" id="MBE1604545.1"/>
    </source>
</evidence>
<dbReference type="PANTHER" id="PTHR12304:SF4">
    <property type="entry name" value="URIDINE NUCLEOSIDASE"/>
    <property type="match status" value="1"/>
</dbReference>
<keyword evidence="2 4" id="KW-0326">Glycosidase</keyword>
<comment type="caution">
    <text evidence="4">The sequence shown here is derived from an EMBL/GenBank/DDBJ whole genome shotgun (WGS) entry which is preliminary data.</text>
</comment>
<dbReference type="GO" id="GO:0006152">
    <property type="term" value="P:purine nucleoside catabolic process"/>
    <property type="evidence" value="ECO:0007669"/>
    <property type="project" value="TreeGrafter"/>
</dbReference>
<dbReference type="Gene3D" id="3.90.245.10">
    <property type="entry name" value="Ribonucleoside hydrolase-like"/>
    <property type="match status" value="1"/>
</dbReference>
<keyword evidence="1 4" id="KW-0378">Hydrolase</keyword>
<dbReference type="Pfam" id="PF01156">
    <property type="entry name" value="IU_nuc_hydro"/>
    <property type="match status" value="1"/>
</dbReference>
<protein>
    <submittedName>
        <fullName evidence="4">Purine nucleosidase</fullName>
        <ecNumber evidence="4">3.2.2.1</ecNumber>
    </submittedName>
</protein>
<dbReference type="InterPro" id="IPR001910">
    <property type="entry name" value="Inosine/uridine_hydrolase_dom"/>
</dbReference>
<dbReference type="InterPro" id="IPR036452">
    <property type="entry name" value="Ribo_hydro-like"/>
</dbReference>
<gene>
    <name evidence="4" type="ORF">HEB94_001393</name>
</gene>
<dbReference type="GO" id="GO:0005829">
    <property type="term" value="C:cytosol"/>
    <property type="evidence" value="ECO:0007669"/>
    <property type="project" value="TreeGrafter"/>
</dbReference>
<evidence type="ECO:0000256" key="2">
    <source>
        <dbReference type="ARBA" id="ARBA00023295"/>
    </source>
</evidence>
<dbReference type="PANTHER" id="PTHR12304">
    <property type="entry name" value="INOSINE-URIDINE PREFERRING NUCLEOSIDE HYDROLASE"/>
    <property type="match status" value="1"/>
</dbReference>
<dbReference type="EMBL" id="JADBEM010000001">
    <property type="protein sequence ID" value="MBE1604545.1"/>
    <property type="molecule type" value="Genomic_DNA"/>
</dbReference>
<evidence type="ECO:0000259" key="3">
    <source>
        <dbReference type="Pfam" id="PF01156"/>
    </source>
</evidence>
<organism evidence="4 5">
    <name type="scientific">Actinopolymorpha pittospori</name>
    <dbReference type="NCBI Taxonomy" id="648752"/>
    <lineage>
        <taxon>Bacteria</taxon>
        <taxon>Bacillati</taxon>
        <taxon>Actinomycetota</taxon>
        <taxon>Actinomycetes</taxon>
        <taxon>Propionibacteriales</taxon>
        <taxon>Actinopolymorphaceae</taxon>
        <taxon>Actinopolymorpha</taxon>
    </lineage>
</organism>
<feature type="domain" description="Inosine/uridine-preferring nucleoside hydrolase" evidence="3">
    <location>
        <begin position="18"/>
        <end position="334"/>
    </location>
</feature>
<reference evidence="4" key="1">
    <citation type="submission" date="2020-10" db="EMBL/GenBank/DDBJ databases">
        <title>Sequencing the genomes of 1000 actinobacteria strains.</title>
        <authorList>
            <person name="Klenk H.-P."/>
        </authorList>
    </citation>
    <scope>NUCLEOTIDE SEQUENCE</scope>
    <source>
        <strain evidence="4">DSM 45354</strain>
    </source>
</reference>
<dbReference type="InterPro" id="IPR023186">
    <property type="entry name" value="IUNH"/>
</dbReference>
<dbReference type="AlphaFoldDB" id="A0A927RA16"/>
<dbReference type="Proteomes" id="UP000638648">
    <property type="component" value="Unassembled WGS sequence"/>
</dbReference>
<proteinExistence type="predicted"/>
<keyword evidence="5" id="KW-1185">Reference proteome</keyword>
<name>A0A927RA16_9ACTN</name>
<dbReference type="RefSeq" id="WP_192749062.1">
    <property type="nucleotide sequence ID" value="NZ_BAABJL010000126.1"/>
</dbReference>
<sequence>MTTPPEDETRTGQSRTRLVIDTDGGVDDAVALLYALARPEVDVLAVTCVVGNVDVERAARTIRALLDLAGAKDTPVATGTAQPLRGARALNRWYGDHGTGYAKLADSTGPVDPHGVETIVRLARQHPGELNLLALGPLTNVAAAVLVEPELPRLLRSAVVMGGAYTVPGNEGARSEFNIDVDPEAARIVLQAWEHADGAIPLTLVGLDVTQQASLSTSDVASLIRAAGVEYSEEDAATLSGEVAHPLCQFLLDGLRHACESAERTGGEYAAVLHDALAAVALVEPQVISTRATTVDVEIAGTLTRGETVADWFGTWGRRPNAEVALGCDVDHFRNQLTASLAKLLSSATG</sequence>
<evidence type="ECO:0000313" key="5">
    <source>
        <dbReference type="Proteomes" id="UP000638648"/>
    </source>
</evidence>